<evidence type="ECO:0000256" key="5">
    <source>
        <dbReference type="ARBA" id="ARBA00022475"/>
    </source>
</evidence>
<feature type="transmembrane region" description="Helical" evidence="16">
    <location>
        <begin position="7"/>
        <end position="27"/>
    </location>
</feature>
<dbReference type="InterPro" id="IPR004358">
    <property type="entry name" value="Sig_transdc_His_kin-like_C"/>
</dbReference>
<feature type="domain" description="Histidine kinase" evidence="17">
    <location>
        <begin position="508"/>
        <end position="730"/>
    </location>
</feature>
<evidence type="ECO:0000256" key="3">
    <source>
        <dbReference type="ARBA" id="ARBA00006402"/>
    </source>
</evidence>
<evidence type="ECO:0000256" key="2">
    <source>
        <dbReference type="ARBA" id="ARBA00004651"/>
    </source>
</evidence>
<keyword evidence="10" id="KW-0067">ATP-binding</keyword>
<dbReference type="SMART" id="SM00448">
    <property type="entry name" value="REC"/>
    <property type="match status" value="1"/>
</dbReference>
<dbReference type="Pfam" id="PF00072">
    <property type="entry name" value="Response_reg"/>
    <property type="match status" value="1"/>
</dbReference>
<dbReference type="eggNOG" id="COG0745">
    <property type="taxonomic scope" value="Bacteria"/>
</dbReference>
<dbReference type="STRING" id="649639.Bcell_2192"/>
<dbReference type="AlphaFoldDB" id="E6U274"/>
<protein>
    <recommendedName>
        <fullName evidence="13">Circadian input-output histidine kinase CikA</fullName>
        <ecNumber evidence="4">2.7.13.3</ecNumber>
    </recommendedName>
</protein>
<evidence type="ECO:0000259" key="18">
    <source>
        <dbReference type="PROSITE" id="PS50110"/>
    </source>
</evidence>
<keyword evidence="8" id="KW-0547">Nucleotide-binding</keyword>
<dbReference type="InterPro" id="IPR047347">
    <property type="entry name" value="YvaQ-like_sensor"/>
</dbReference>
<dbReference type="KEGG" id="bco:Bcell_2192"/>
<evidence type="ECO:0000256" key="11">
    <source>
        <dbReference type="ARBA" id="ARBA00023012"/>
    </source>
</evidence>
<dbReference type="CDD" id="cd17546">
    <property type="entry name" value="REC_hyHK_CKI1_RcsC-like"/>
    <property type="match status" value="1"/>
</dbReference>
<dbReference type="RefSeq" id="WP_013488787.1">
    <property type="nucleotide sequence ID" value="NC_014829.1"/>
</dbReference>
<keyword evidence="5" id="KW-1003">Cell membrane</keyword>
<comment type="similarity">
    <text evidence="3">In the N-terminal section; belongs to the phytochrome family.</text>
</comment>
<feature type="coiled-coil region" evidence="15">
    <location>
        <begin position="436"/>
        <end position="498"/>
    </location>
</feature>
<dbReference type="InterPro" id="IPR024478">
    <property type="entry name" value="HlyB_4HB_MCP"/>
</dbReference>
<name>E6U274_EVAC2</name>
<evidence type="ECO:0000256" key="7">
    <source>
        <dbReference type="ARBA" id="ARBA00022679"/>
    </source>
</evidence>
<dbReference type="Gene3D" id="3.40.50.2300">
    <property type="match status" value="1"/>
</dbReference>
<dbReference type="SMART" id="SM00065">
    <property type="entry name" value="GAF"/>
    <property type="match status" value="1"/>
</dbReference>
<dbReference type="eggNOG" id="COG4251">
    <property type="taxonomic scope" value="Bacteria"/>
</dbReference>
<keyword evidence="12 16" id="KW-0472">Membrane</keyword>
<dbReference type="Gene3D" id="3.30.450.40">
    <property type="match status" value="1"/>
</dbReference>
<dbReference type="InterPro" id="IPR011006">
    <property type="entry name" value="CheY-like_superfamily"/>
</dbReference>
<evidence type="ECO:0000313" key="21">
    <source>
        <dbReference type="Proteomes" id="UP000001401"/>
    </source>
</evidence>
<dbReference type="InterPro" id="IPR005467">
    <property type="entry name" value="His_kinase_dom"/>
</dbReference>
<dbReference type="InterPro" id="IPR036890">
    <property type="entry name" value="HATPase_C_sf"/>
</dbReference>
<dbReference type="CDD" id="cd06225">
    <property type="entry name" value="HAMP"/>
    <property type="match status" value="1"/>
</dbReference>
<dbReference type="GO" id="GO:0005886">
    <property type="term" value="C:plasma membrane"/>
    <property type="evidence" value="ECO:0007669"/>
    <property type="project" value="UniProtKB-SubCell"/>
</dbReference>
<keyword evidence="16" id="KW-1133">Transmembrane helix</keyword>
<accession>E6U274</accession>
<evidence type="ECO:0000256" key="4">
    <source>
        <dbReference type="ARBA" id="ARBA00012438"/>
    </source>
</evidence>
<feature type="domain" description="Response regulatory" evidence="18">
    <location>
        <begin position="783"/>
        <end position="900"/>
    </location>
</feature>
<dbReference type="InterPro" id="IPR001789">
    <property type="entry name" value="Sig_transdc_resp-reg_receiver"/>
</dbReference>
<dbReference type="CDD" id="cd16922">
    <property type="entry name" value="HATPase_EvgS-ArcB-TorS-like"/>
    <property type="match status" value="1"/>
</dbReference>
<dbReference type="GO" id="GO:0000155">
    <property type="term" value="F:phosphorelay sensor kinase activity"/>
    <property type="evidence" value="ECO:0007669"/>
    <property type="project" value="InterPro"/>
</dbReference>
<dbReference type="SUPFAM" id="SSF52172">
    <property type="entry name" value="CheY-like"/>
    <property type="match status" value="1"/>
</dbReference>
<evidence type="ECO:0000256" key="15">
    <source>
        <dbReference type="SAM" id="Coils"/>
    </source>
</evidence>
<dbReference type="PROSITE" id="PS50885">
    <property type="entry name" value="HAMP"/>
    <property type="match status" value="1"/>
</dbReference>
<sequence length="907" mass="102140">MKIKTKLLLGFASIITIVLFIGVYVLFSLNEQRNELTNIVNENYERVSYANDIKFLNESIATNLREMLLFEETVEESILYDIKQSRSGISVAFDSLRDITTNEETRSNISHLSILNEQYDTRINDMISLYNNGDTQEAIALLEKNNELRAELIAGILELNENEELTMQEAIAQSDEAYERSLIILSSLLAISIIIVSSISVSVIKSVNKSIHKVRSVMTAVSTNSKEKLPRIQVKNNDEIADIANAYNDMAASLEQSTENEKKLNQSLIEDNWIKTSYAQLAEDLQGYHEVHKFGETFLRHLAPLVKATYGVFYLIEDGKYLYKQAAYATDNTDIGKERIAIGQGLAGQCAADKTVMVVDPVPDGYATTESGIGQASTRALVILPIVFEKRVIGVLELAKFESFTQLQMNLLEQVCNSLGTSIQQILDHIKISDLLTESQTTTEELQTQSEELQQQQEELRMINEKLHEQYKESDQKTKELEKIKEDLEEKNKSIQLSSRYKSEFLANMSHELRTPLNSILILSQMLSENANGNLSKKQIEHAETIYSSGKDLLDLINDILDLSKIESGKVEVYPEELFIEDMRAFVERQFHPIAEQKGLQFNCYIHQETPSILYTDDQRLKQILKNLLSNAFKFTAQGTVRFEVHPSYSESTKVVFSIIDTGIGIPPEKQESVFEAFHQGDGTTTREYGGTGLGLSISRELANLLGGRIEVVSEDGKGSTFSLYLPDYDKMSDADFVIAESEVASTNEDIVTITNPEIVEKVPSIVGEENVEKTKAVLENKVVLIVDDDMRNVFALTAALESQNMEVVFAENGSDAIEMLEGNKTIDIVLMDIMMPVMDGYEAMKAIRTYEQFKELPIIALTAKAMKNDREKCIQAGASDYISKPVDMEQLLSLMKVWLYEDRKRG</sequence>
<dbReference type="Gene3D" id="6.10.340.10">
    <property type="match status" value="1"/>
</dbReference>
<dbReference type="InterPro" id="IPR003661">
    <property type="entry name" value="HisK_dim/P_dom"/>
</dbReference>
<evidence type="ECO:0000256" key="10">
    <source>
        <dbReference type="ARBA" id="ARBA00022840"/>
    </source>
</evidence>
<gene>
    <name evidence="20" type="ordered locus">Bcell_2192</name>
</gene>
<evidence type="ECO:0000259" key="17">
    <source>
        <dbReference type="PROSITE" id="PS50109"/>
    </source>
</evidence>
<dbReference type="InterPro" id="IPR003594">
    <property type="entry name" value="HATPase_dom"/>
</dbReference>
<dbReference type="PROSITE" id="PS50109">
    <property type="entry name" value="HIS_KIN"/>
    <property type="match status" value="1"/>
</dbReference>
<dbReference type="InterPro" id="IPR036097">
    <property type="entry name" value="HisK_dim/P_sf"/>
</dbReference>
<dbReference type="EC" id="2.7.13.3" evidence="4"/>
<dbReference type="PROSITE" id="PS50110">
    <property type="entry name" value="RESPONSE_REGULATORY"/>
    <property type="match status" value="1"/>
</dbReference>
<keyword evidence="6 14" id="KW-0597">Phosphoprotein</keyword>
<dbReference type="Pfam" id="PF13185">
    <property type="entry name" value="GAF_2"/>
    <property type="match status" value="1"/>
</dbReference>
<dbReference type="FunFam" id="3.30.565.10:FF:000010">
    <property type="entry name" value="Sensor histidine kinase RcsC"/>
    <property type="match status" value="1"/>
</dbReference>
<dbReference type="CDD" id="cd19411">
    <property type="entry name" value="MCP2201-like_sensor"/>
    <property type="match status" value="1"/>
</dbReference>
<dbReference type="InterPro" id="IPR003018">
    <property type="entry name" value="GAF"/>
</dbReference>
<dbReference type="SUPFAM" id="SSF55874">
    <property type="entry name" value="ATPase domain of HSP90 chaperone/DNA topoisomerase II/histidine kinase"/>
    <property type="match status" value="1"/>
</dbReference>
<dbReference type="Pfam" id="PF00672">
    <property type="entry name" value="HAMP"/>
    <property type="match status" value="1"/>
</dbReference>
<reference evidence="20 21" key="1">
    <citation type="submission" date="2010-12" db="EMBL/GenBank/DDBJ databases">
        <title>Complete sequence of Bacillus cellulosilyticus DSM 2522.</title>
        <authorList>
            <consortium name="US DOE Joint Genome Institute"/>
            <person name="Lucas S."/>
            <person name="Copeland A."/>
            <person name="Lapidus A."/>
            <person name="Cheng J.-F."/>
            <person name="Bruce D."/>
            <person name="Goodwin L."/>
            <person name="Pitluck S."/>
            <person name="Chertkov O."/>
            <person name="Detter J.C."/>
            <person name="Han C."/>
            <person name="Tapia R."/>
            <person name="Land M."/>
            <person name="Hauser L."/>
            <person name="Jeffries C."/>
            <person name="Kyrpides N."/>
            <person name="Ivanova N."/>
            <person name="Mikhailova N."/>
            <person name="Brumm P."/>
            <person name="Mead D."/>
            <person name="Woyke T."/>
        </authorList>
    </citation>
    <scope>NUCLEOTIDE SEQUENCE [LARGE SCALE GENOMIC DNA]</scope>
    <source>
        <strain evidence="21">ATCC 21833 / DSM 2522 / FERM P-1141 / JCM 9156 / N-4</strain>
    </source>
</reference>
<evidence type="ECO:0000256" key="16">
    <source>
        <dbReference type="SAM" id="Phobius"/>
    </source>
</evidence>
<dbReference type="Pfam" id="PF00512">
    <property type="entry name" value="HisKA"/>
    <property type="match status" value="1"/>
</dbReference>
<dbReference type="SUPFAM" id="SSF55781">
    <property type="entry name" value="GAF domain-like"/>
    <property type="match status" value="1"/>
</dbReference>
<keyword evidence="16" id="KW-0812">Transmembrane</keyword>
<evidence type="ECO:0000256" key="12">
    <source>
        <dbReference type="ARBA" id="ARBA00023136"/>
    </source>
</evidence>
<evidence type="ECO:0000256" key="6">
    <source>
        <dbReference type="ARBA" id="ARBA00022553"/>
    </source>
</evidence>
<dbReference type="SUPFAM" id="SSF47384">
    <property type="entry name" value="Homodimeric domain of signal transducing histidine kinase"/>
    <property type="match status" value="1"/>
</dbReference>
<dbReference type="SMART" id="SM00387">
    <property type="entry name" value="HATPase_c"/>
    <property type="match status" value="1"/>
</dbReference>
<dbReference type="Pfam" id="PF02518">
    <property type="entry name" value="HATPase_c"/>
    <property type="match status" value="1"/>
</dbReference>
<keyword evidence="11" id="KW-0902">Two-component regulatory system</keyword>
<dbReference type="PANTHER" id="PTHR45339">
    <property type="entry name" value="HYBRID SIGNAL TRANSDUCTION HISTIDINE KINASE J"/>
    <property type="match status" value="1"/>
</dbReference>
<comment type="subcellular location">
    <subcellularLocation>
        <location evidence="2">Cell membrane</location>
        <topology evidence="2">Multi-pass membrane protein</topology>
    </subcellularLocation>
</comment>
<keyword evidence="21" id="KW-1185">Reference proteome</keyword>
<evidence type="ECO:0000256" key="8">
    <source>
        <dbReference type="ARBA" id="ARBA00022741"/>
    </source>
</evidence>
<organism evidence="20 21">
    <name type="scientific">Evansella cellulosilytica (strain ATCC 21833 / DSM 2522 / FERM P-1141 / JCM 9156 / N-4)</name>
    <name type="common">Bacillus cellulosilyticus</name>
    <dbReference type="NCBI Taxonomy" id="649639"/>
    <lineage>
        <taxon>Bacteria</taxon>
        <taxon>Bacillati</taxon>
        <taxon>Bacillota</taxon>
        <taxon>Bacilli</taxon>
        <taxon>Bacillales</taxon>
        <taxon>Bacillaceae</taxon>
        <taxon>Evansella</taxon>
    </lineage>
</organism>
<keyword evidence="7" id="KW-0808">Transferase</keyword>
<dbReference type="SMART" id="SM00388">
    <property type="entry name" value="HisKA"/>
    <property type="match status" value="1"/>
</dbReference>
<dbReference type="PANTHER" id="PTHR45339:SF1">
    <property type="entry name" value="HYBRID SIGNAL TRANSDUCTION HISTIDINE KINASE J"/>
    <property type="match status" value="1"/>
</dbReference>
<proteinExistence type="inferred from homology"/>
<comment type="catalytic activity">
    <reaction evidence="1">
        <text>ATP + protein L-histidine = ADP + protein N-phospho-L-histidine.</text>
        <dbReference type="EC" id="2.7.13.3"/>
    </reaction>
</comment>
<dbReference type="InterPro" id="IPR003660">
    <property type="entry name" value="HAMP_dom"/>
</dbReference>
<feature type="domain" description="HAMP" evidence="19">
    <location>
        <begin position="205"/>
        <end position="259"/>
    </location>
</feature>
<evidence type="ECO:0000256" key="13">
    <source>
        <dbReference type="ARBA" id="ARBA00074306"/>
    </source>
</evidence>
<evidence type="ECO:0000256" key="9">
    <source>
        <dbReference type="ARBA" id="ARBA00022777"/>
    </source>
</evidence>
<keyword evidence="15" id="KW-0175">Coiled coil</keyword>
<dbReference type="InterPro" id="IPR029016">
    <property type="entry name" value="GAF-like_dom_sf"/>
</dbReference>
<evidence type="ECO:0000256" key="14">
    <source>
        <dbReference type="PROSITE-ProRule" id="PRU00169"/>
    </source>
</evidence>
<keyword evidence="9 20" id="KW-0418">Kinase</keyword>
<dbReference type="SMART" id="SM00304">
    <property type="entry name" value="HAMP"/>
    <property type="match status" value="1"/>
</dbReference>
<dbReference type="EMBL" id="CP002394">
    <property type="protein sequence ID" value="ADU30452.1"/>
    <property type="molecule type" value="Genomic_DNA"/>
</dbReference>
<dbReference type="GO" id="GO:0005524">
    <property type="term" value="F:ATP binding"/>
    <property type="evidence" value="ECO:0007669"/>
    <property type="project" value="UniProtKB-KW"/>
</dbReference>
<feature type="modified residue" description="4-aspartylphosphate" evidence="14">
    <location>
        <position position="833"/>
    </location>
</feature>
<dbReference type="Proteomes" id="UP000001401">
    <property type="component" value="Chromosome"/>
</dbReference>
<dbReference type="Pfam" id="PF12729">
    <property type="entry name" value="4HB_MCP_1"/>
    <property type="match status" value="1"/>
</dbReference>
<evidence type="ECO:0000259" key="19">
    <source>
        <dbReference type="PROSITE" id="PS50885"/>
    </source>
</evidence>
<dbReference type="HOGENOM" id="CLU_000445_127_2_9"/>
<dbReference type="CDD" id="cd00082">
    <property type="entry name" value="HisKA"/>
    <property type="match status" value="1"/>
</dbReference>
<dbReference type="PRINTS" id="PR00344">
    <property type="entry name" value="BCTRLSENSOR"/>
</dbReference>
<dbReference type="Gene3D" id="3.30.565.10">
    <property type="entry name" value="Histidine kinase-like ATPase, C-terminal domain"/>
    <property type="match status" value="1"/>
</dbReference>
<dbReference type="Gene3D" id="1.10.287.130">
    <property type="match status" value="1"/>
</dbReference>
<evidence type="ECO:0000313" key="20">
    <source>
        <dbReference type="EMBL" id="ADU30452.1"/>
    </source>
</evidence>
<evidence type="ECO:0000256" key="1">
    <source>
        <dbReference type="ARBA" id="ARBA00000085"/>
    </source>
</evidence>